<evidence type="ECO:0000256" key="1">
    <source>
        <dbReference type="SAM" id="SignalP"/>
    </source>
</evidence>
<dbReference type="EMBL" id="JBBLZC010000001">
    <property type="protein sequence ID" value="MEK0081871.1"/>
    <property type="molecule type" value="Genomic_DNA"/>
</dbReference>
<keyword evidence="3" id="KW-1185">Reference proteome</keyword>
<organism evidence="2 3">
    <name type="scientific">Benzoatithermus flavus</name>
    <dbReference type="NCBI Taxonomy" id="3108223"/>
    <lineage>
        <taxon>Bacteria</taxon>
        <taxon>Pseudomonadati</taxon>
        <taxon>Pseudomonadota</taxon>
        <taxon>Alphaproteobacteria</taxon>
        <taxon>Geminicoccales</taxon>
        <taxon>Geminicoccaceae</taxon>
        <taxon>Benzoatithermus</taxon>
    </lineage>
</organism>
<dbReference type="InterPro" id="IPR038696">
    <property type="entry name" value="IalB_sf"/>
</dbReference>
<name>A0ABU8XLX5_9PROT</name>
<dbReference type="Proteomes" id="UP001375743">
    <property type="component" value="Unassembled WGS sequence"/>
</dbReference>
<keyword evidence="1" id="KW-0732">Signal</keyword>
<reference evidence="2 3" key="1">
    <citation type="submission" date="2024-01" db="EMBL/GenBank/DDBJ databases">
        <title>Multi-omics insights into the function and evolution of sodium benzoate biodegradation pathways in Benzoatithermus flavus gen. nov., sp. nov. from hot spring.</title>
        <authorList>
            <person name="Hu C.-J."/>
            <person name="Li W.-J."/>
        </authorList>
    </citation>
    <scope>NUCLEOTIDE SEQUENCE [LARGE SCALE GENOMIC DNA]</scope>
    <source>
        <strain evidence="2 3">SYSU G07066</strain>
    </source>
</reference>
<protein>
    <submittedName>
        <fullName evidence="2">Invasion associated locus B family protein</fullName>
    </submittedName>
</protein>
<gene>
    <name evidence="2" type="ORF">U1T56_01805</name>
</gene>
<evidence type="ECO:0000313" key="3">
    <source>
        <dbReference type="Proteomes" id="UP001375743"/>
    </source>
</evidence>
<dbReference type="RefSeq" id="WP_418157713.1">
    <property type="nucleotide sequence ID" value="NZ_JBBLZC010000001.1"/>
</dbReference>
<feature type="chain" id="PRO_5045767675" evidence="1">
    <location>
        <begin position="24"/>
        <end position="172"/>
    </location>
</feature>
<dbReference type="Pfam" id="PF06776">
    <property type="entry name" value="IalB"/>
    <property type="match status" value="1"/>
</dbReference>
<proteinExistence type="predicted"/>
<evidence type="ECO:0000313" key="2">
    <source>
        <dbReference type="EMBL" id="MEK0081871.1"/>
    </source>
</evidence>
<comment type="caution">
    <text evidence="2">The sequence shown here is derived from an EMBL/GenBank/DDBJ whole genome shotgun (WGS) entry which is preliminary data.</text>
</comment>
<feature type="signal peptide" evidence="1">
    <location>
        <begin position="1"/>
        <end position="23"/>
    </location>
</feature>
<dbReference type="InterPro" id="IPR010642">
    <property type="entry name" value="Invasion_prot_B"/>
</dbReference>
<dbReference type="Gene3D" id="2.60.40.1880">
    <property type="entry name" value="Invasion associated locus B (IalB) protein"/>
    <property type="match status" value="1"/>
</dbReference>
<sequence length="172" mass="18745">MRHSLRWTLACIVVATAAQTASASAEAPKFVSSFKDWTVYEVADGKGKMCYAASEPTSQDGNFKSRGNPAVLVARLPGSPPSEQVSVQPGYTYRKNSSVEVKIENRTFQLFTKGEHAWARTEADDKALIEAMKRGSSMTVRGTSTRDTVSIDTYSLNGFKAAYDAMRDACAK</sequence>
<accession>A0ABU8XLX5</accession>